<dbReference type="AlphaFoldDB" id="A0A0F4KYF2"/>
<evidence type="ECO:0000256" key="1">
    <source>
        <dbReference type="ARBA" id="ARBA00023002"/>
    </source>
</evidence>
<reference evidence="4 5" key="1">
    <citation type="submission" date="2014-12" db="EMBL/GenBank/DDBJ databases">
        <title>Comparative genomics of the lactic acid bacteria isolated from the honey bee gut.</title>
        <authorList>
            <person name="Ellegaard K.M."/>
            <person name="Tamarit D."/>
            <person name="Javelind E."/>
            <person name="Olofsson T."/>
            <person name="Andersson S.G."/>
            <person name="Vasquez A."/>
        </authorList>
    </citation>
    <scope>NUCLEOTIDE SEQUENCE [LARGE SCALE GENOMIC DNA]</scope>
    <source>
        <strain evidence="4 5">Hon2</strain>
    </source>
</reference>
<dbReference type="PANTHER" id="PTHR43333">
    <property type="entry name" value="2-HACID_DH_C DOMAIN-CONTAINING PROTEIN"/>
    <property type="match status" value="1"/>
</dbReference>
<keyword evidence="1" id="KW-0560">Oxidoreductase</keyword>
<dbReference type="Proteomes" id="UP000033695">
    <property type="component" value="Unassembled WGS sequence"/>
</dbReference>
<evidence type="ECO:0000256" key="2">
    <source>
        <dbReference type="ARBA" id="ARBA00023027"/>
    </source>
</evidence>
<dbReference type="RefSeq" id="WP_052696256.1">
    <property type="nucleotide sequence ID" value="NZ_JBHTHW010000004.1"/>
</dbReference>
<sequence>MNILVAAHHDQVQFKNIIDQDPQFQNDNIFYDDEQTLDQTTLANIDILLGNNQELLSKILNLPQAHLAWIQLLSTGIDYLPLKQIQQHHILLTTLKGLHAEPIAESVIGMILSHYRALNFASRQHNWQKLTTDLQMLSNKQVVIFGTGHIGSRCAQLLQAFHAHTIGVNHNGHPASNFEKTVATKKLNSAIFQADIIINTMPLTPDTKNFFNTAFFSQLTNQPLFISIGRGLSTNTNDLIAALRQQQISSAALDVTDPEPLPNDNPLWQMENVLITPHIAGDFQEYPQQAIQLFQENLQQFRQNHTVNINLVDWNKGY</sequence>
<protein>
    <submittedName>
        <fullName evidence="4">4-phosphoerythronate dehydrogenase</fullName>
    </submittedName>
</protein>
<dbReference type="HOGENOM" id="CLU_019796_1_0_9"/>
<evidence type="ECO:0000313" key="5">
    <source>
        <dbReference type="Proteomes" id="UP000033695"/>
    </source>
</evidence>
<gene>
    <name evidence="4" type="ORF">JG29_00810</name>
</gene>
<dbReference type="STRING" id="1218508.JG29_00810"/>
<dbReference type="Pfam" id="PF02826">
    <property type="entry name" value="2-Hacid_dh_C"/>
    <property type="match status" value="1"/>
</dbReference>
<dbReference type="EMBL" id="JXBZ01000002">
    <property type="protein sequence ID" value="KJY51038.1"/>
    <property type="molecule type" value="Genomic_DNA"/>
</dbReference>
<evidence type="ECO:0000313" key="4">
    <source>
        <dbReference type="EMBL" id="KJY51038.1"/>
    </source>
</evidence>
<evidence type="ECO:0000259" key="3">
    <source>
        <dbReference type="Pfam" id="PF02826"/>
    </source>
</evidence>
<dbReference type="InterPro" id="IPR006140">
    <property type="entry name" value="D-isomer_DH_NAD-bd"/>
</dbReference>
<comment type="caution">
    <text evidence="4">The sequence shown here is derived from an EMBL/GenBank/DDBJ whole genome shotgun (WGS) entry which is preliminary data.</text>
</comment>
<dbReference type="PANTHER" id="PTHR43333:SF1">
    <property type="entry name" value="D-ISOMER SPECIFIC 2-HYDROXYACID DEHYDROGENASE NAD-BINDING DOMAIN-CONTAINING PROTEIN"/>
    <property type="match status" value="1"/>
</dbReference>
<keyword evidence="2" id="KW-0520">NAD</keyword>
<feature type="domain" description="D-isomer specific 2-hydroxyacid dehydrogenase NAD-binding" evidence="3">
    <location>
        <begin position="109"/>
        <end position="280"/>
    </location>
</feature>
<proteinExistence type="predicted"/>
<name>A0A0F4KYF2_9LACO</name>
<dbReference type="InterPro" id="IPR036291">
    <property type="entry name" value="NAD(P)-bd_dom_sf"/>
</dbReference>
<dbReference type="SUPFAM" id="SSF52283">
    <property type="entry name" value="Formate/glycerate dehydrogenase catalytic domain-like"/>
    <property type="match status" value="1"/>
</dbReference>
<dbReference type="PATRIC" id="fig|1218508.4.peg.85"/>
<keyword evidence="5" id="KW-1185">Reference proteome</keyword>
<accession>A0A0F4KYF2</accession>
<dbReference type="GO" id="GO:0016491">
    <property type="term" value="F:oxidoreductase activity"/>
    <property type="evidence" value="ECO:0007669"/>
    <property type="project" value="UniProtKB-KW"/>
</dbReference>
<dbReference type="GO" id="GO:0051287">
    <property type="term" value="F:NAD binding"/>
    <property type="evidence" value="ECO:0007669"/>
    <property type="project" value="InterPro"/>
</dbReference>
<organism evidence="4 5">
    <name type="scientific">Bombilactobacillus mellis</name>
    <dbReference type="NCBI Taxonomy" id="1218508"/>
    <lineage>
        <taxon>Bacteria</taxon>
        <taxon>Bacillati</taxon>
        <taxon>Bacillota</taxon>
        <taxon>Bacilli</taxon>
        <taxon>Lactobacillales</taxon>
        <taxon>Lactobacillaceae</taxon>
        <taxon>Bombilactobacillus</taxon>
    </lineage>
</organism>
<dbReference type="SUPFAM" id="SSF51735">
    <property type="entry name" value="NAD(P)-binding Rossmann-fold domains"/>
    <property type="match status" value="1"/>
</dbReference>
<dbReference type="Gene3D" id="3.40.50.720">
    <property type="entry name" value="NAD(P)-binding Rossmann-like Domain"/>
    <property type="match status" value="2"/>
</dbReference>